<evidence type="ECO:0000313" key="3">
    <source>
        <dbReference type="Proteomes" id="UP001066276"/>
    </source>
</evidence>
<name>A0AAV7SAT2_PLEWA</name>
<protein>
    <submittedName>
        <fullName evidence="2">Uncharacterized protein</fullName>
    </submittedName>
</protein>
<organism evidence="2 3">
    <name type="scientific">Pleurodeles waltl</name>
    <name type="common">Iberian ribbed newt</name>
    <dbReference type="NCBI Taxonomy" id="8319"/>
    <lineage>
        <taxon>Eukaryota</taxon>
        <taxon>Metazoa</taxon>
        <taxon>Chordata</taxon>
        <taxon>Craniata</taxon>
        <taxon>Vertebrata</taxon>
        <taxon>Euteleostomi</taxon>
        <taxon>Amphibia</taxon>
        <taxon>Batrachia</taxon>
        <taxon>Caudata</taxon>
        <taxon>Salamandroidea</taxon>
        <taxon>Salamandridae</taxon>
        <taxon>Pleurodelinae</taxon>
        <taxon>Pleurodeles</taxon>
    </lineage>
</organism>
<comment type="caution">
    <text evidence="2">The sequence shown here is derived from an EMBL/GenBank/DDBJ whole genome shotgun (WGS) entry which is preliminary data.</text>
</comment>
<feature type="compositionally biased region" description="Basic residues" evidence="1">
    <location>
        <begin position="56"/>
        <end position="66"/>
    </location>
</feature>
<feature type="region of interest" description="Disordered" evidence="1">
    <location>
        <begin position="56"/>
        <end position="83"/>
    </location>
</feature>
<evidence type="ECO:0000313" key="2">
    <source>
        <dbReference type="EMBL" id="KAJ1161280.1"/>
    </source>
</evidence>
<accession>A0AAV7SAT2</accession>
<gene>
    <name evidence="2" type="ORF">NDU88_001767</name>
</gene>
<dbReference type="Proteomes" id="UP001066276">
    <property type="component" value="Chromosome 4_2"/>
</dbReference>
<reference evidence="2" key="1">
    <citation type="journal article" date="2022" name="bioRxiv">
        <title>Sequencing and chromosome-scale assembly of the giantPleurodeles waltlgenome.</title>
        <authorList>
            <person name="Brown T."/>
            <person name="Elewa A."/>
            <person name="Iarovenko S."/>
            <person name="Subramanian E."/>
            <person name="Araus A.J."/>
            <person name="Petzold A."/>
            <person name="Susuki M."/>
            <person name="Suzuki K.-i.T."/>
            <person name="Hayashi T."/>
            <person name="Toyoda A."/>
            <person name="Oliveira C."/>
            <person name="Osipova E."/>
            <person name="Leigh N.D."/>
            <person name="Simon A."/>
            <person name="Yun M.H."/>
        </authorList>
    </citation>
    <scope>NUCLEOTIDE SEQUENCE</scope>
    <source>
        <strain evidence="2">20211129_DDA</strain>
        <tissue evidence="2">Liver</tissue>
    </source>
</reference>
<dbReference type="EMBL" id="JANPWB010000008">
    <property type="protein sequence ID" value="KAJ1161280.1"/>
    <property type="molecule type" value="Genomic_DNA"/>
</dbReference>
<evidence type="ECO:0000256" key="1">
    <source>
        <dbReference type="SAM" id="MobiDB-lite"/>
    </source>
</evidence>
<proteinExistence type="predicted"/>
<feature type="compositionally biased region" description="Acidic residues" evidence="1">
    <location>
        <begin position="72"/>
        <end position="83"/>
    </location>
</feature>
<sequence length="135" mass="15751">MGDRERSSFLCELEGRRTSRKTFSAVVRVSVTSLELRRDRSYTLYSEKRISPKLALVRKKSSRRGSSKSMNSDDDEEEQAPEIECETINKEYPFIEFFPMFTVKELHPDLQRTVKEKVWDLTGEEVGLIKEVEPV</sequence>
<dbReference type="AlphaFoldDB" id="A0AAV7SAT2"/>
<keyword evidence="3" id="KW-1185">Reference proteome</keyword>